<evidence type="ECO:0000259" key="4">
    <source>
        <dbReference type="PROSITE" id="PS51755"/>
    </source>
</evidence>
<comment type="similarity">
    <text evidence="1">Belongs to the AfsR/DnrI/RedD regulatory family.</text>
</comment>
<dbReference type="PROSITE" id="PS51755">
    <property type="entry name" value="OMPR_PHOB"/>
    <property type="match status" value="1"/>
</dbReference>
<gene>
    <name evidence="5" type="ORF">ACFPBZ_21115</name>
</gene>
<dbReference type="SUPFAM" id="SSF52540">
    <property type="entry name" value="P-loop containing nucleoside triphosphate hydrolases"/>
    <property type="match status" value="1"/>
</dbReference>
<dbReference type="Pfam" id="PF25872">
    <property type="entry name" value="HTH_77"/>
    <property type="match status" value="1"/>
</dbReference>
<dbReference type="GO" id="GO:0005524">
    <property type="term" value="F:ATP binding"/>
    <property type="evidence" value="ECO:0007669"/>
    <property type="project" value="UniProtKB-KW"/>
</dbReference>
<comment type="caution">
    <text evidence="5">The sequence shown here is derived from an EMBL/GenBank/DDBJ whole genome shotgun (WGS) entry which is preliminary data.</text>
</comment>
<dbReference type="InterPro" id="IPR027417">
    <property type="entry name" value="P-loop_NTPase"/>
</dbReference>
<keyword evidence="2 3" id="KW-0238">DNA-binding</keyword>
<protein>
    <submittedName>
        <fullName evidence="5">ATP-binding protein</fullName>
    </submittedName>
</protein>
<reference evidence="6" key="1">
    <citation type="journal article" date="2019" name="Int. J. Syst. Evol. Microbiol.">
        <title>The Global Catalogue of Microorganisms (GCM) 10K type strain sequencing project: providing services to taxonomists for standard genome sequencing and annotation.</title>
        <authorList>
            <consortium name="The Broad Institute Genomics Platform"/>
            <consortium name="The Broad Institute Genome Sequencing Center for Infectious Disease"/>
            <person name="Wu L."/>
            <person name="Ma J."/>
        </authorList>
    </citation>
    <scope>NUCLEOTIDE SEQUENCE [LARGE SCALE GENOMIC DNA]</scope>
    <source>
        <strain evidence="6">CGMCC 4.7093</strain>
    </source>
</reference>
<evidence type="ECO:0000256" key="3">
    <source>
        <dbReference type="PROSITE-ProRule" id="PRU01091"/>
    </source>
</evidence>
<keyword evidence="5" id="KW-0547">Nucleotide-binding</keyword>
<dbReference type="EMBL" id="JBHSIV010000026">
    <property type="protein sequence ID" value="MFC5064737.1"/>
    <property type="molecule type" value="Genomic_DNA"/>
</dbReference>
<dbReference type="PRINTS" id="PR00364">
    <property type="entry name" value="DISEASERSIST"/>
</dbReference>
<dbReference type="CDD" id="cd15831">
    <property type="entry name" value="BTAD"/>
    <property type="match status" value="1"/>
</dbReference>
<dbReference type="RefSeq" id="WP_378038077.1">
    <property type="nucleotide sequence ID" value="NZ_JBHSIV010000026.1"/>
</dbReference>
<dbReference type="InterPro" id="IPR036388">
    <property type="entry name" value="WH-like_DNA-bd_sf"/>
</dbReference>
<dbReference type="Gene3D" id="3.40.50.300">
    <property type="entry name" value="P-loop containing nucleotide triphosphate hydrolases"/>
    <property type="match status" value="1"/>
</dbReference>
<dbReference type="InterPro" id="IPR005158">
    <property type="entry name" value="BTAD"/>
</dbReference>
<feature type="DNA-binding region" description="OmpR/PhoB-type" evidence="3">
    <location>
        <begin position="1"/>
        <end position="102"/>
    </location>
</feature>
<dbReference type="SMART" id="SM01043">
    <property type="entry name" value="BTAD"/>
    <property type="match status" value="1"/>
</dbReference>
<dbReference type="Gene3D" id="1.25.40.10">
    <property type="entry name" value="Tetratricopeptide repeat domain"/>
    <property type="match status" value="1"/>
</dbReference>
<dbReference type="Proteomes" id="UP001595947">
    <property type="component" value="Unassembled WGS sequence"/>
</dbReference>
<sequence length="950" mass="99628">MNRPPGLAIDVLGSIEAGVDGRSVALRGRQPRRVLAALAAASPAPVGAETLLAQAWADGRAPTVTTMHAVVSRLRAALEPDRPAGAGSGVLVRRGTGYVLLLSPGALDADRFADLVRRGRAARCAGRAEEAVDLLEAALALWRGPAYSDADDMAVVRPEAVRLGELRTAASEELLGALVDVGRAGDAAARGWAHVEEHPLREHGWELLVTALARDDRQADALAALRTVRERLAEELGIDPGPRLVALEGAVLRQELRQDEARPEPPGVAPRAMSVPLGEAAGLVGRAAEVAGCLAALREARTVTVTGPGGVGKTAVAAEVARAARSGETVWVELGEVEDPAWVVPTVASALGLAGAVQDAEGLAAVLAARTDLLLALDNAEHVVDETARLVRALVRRCAGVRVLATSRTVLEVPGEVVRELAPLDGDDAVALFLRRARAVRPGWVPQEDELLGVRRVCDLVDGLPLALELAASRLRMLSPDELRRRLGREGEAEPQDEVPDLAVLGGGPATAPAHQRGLSGAIAWSLRDLDDHGRDLLVRLAVIAGPFTLEEASAVGDESPATVLDTTAALVRRSLLGVRRDTSGTRLRMLATVKAHALEIADPRELLGARERHLHHVLDRTRSTARRLRGPDAGEALARLRCDRPEHRSALRHALTRDDREPALALAGELGWFWYRSGAVAEGCSACRAALGPTTAADLAVARVRAVSGRLAYLAGDGATAETELRAAAATAEAVGADVEVVHASLWALHVAALRGTGDRRSVADLVDRASALRVDWVLAEALMAGGMASRALGFGDPTALLQEAVAVARRCGYAWAAVSSTWALMKTAVDRDDLDAALAAADAMQEPLERDGDVTSWLVLIHTTAAVLARVGHREVATVLAGAVDGLGARVGFDPELMDPRDGPAEAAAVRGAGFEPPDARRHRELGASLSRAEVGALLADAVARARS</sequence>
<dbReference type="PANTHER" id="PTHR47691">
    <property type="entry name" value="REGULATOR-RELATED"/>
    <property type="match status" value="1"/>
</dbReference>
<dbReference type="SMART" id="SM00862">
    <property type="entry name" value="Trans_reg_C"/>
    <property type="match status" value="1"/>
</dbReference>
<keyword evidence="6" id="KW-1185">Reference proteome</keyword>
<proteinExistence type="inferred from homology"/>
<evidence type="ECO:0000313" key="5">
    <source>
        <dbReference type="EMBL" id="MFC5064737.1"/>
    </source>
</evidence>
<dbReference type="SUPFAM" id="SSF48452">
    <property type="entry name" value="TPR-like"/>
    <property type="match status" value="1"/>
</dbReference>
<dbReference type="InterPro" id="IPR016032">
    <property type="entry name" value="Sig_transdc_resp-reg_C-effctor"/>
</dbReference>
<dbReference type="Pfam" id="PF00486">
    <property type="entry name" value="Trans_reg_C"/>
    <property type="match status" value="1"/>
</dbReference>
<dbReference type="InterPro" id="IPR001867">
    <property type="entry name" value="OmpR/PhoB-type_DNA-bd"/>
</dbReference>
<feature type="domain" description="OmpR/PhoB-type" evidence="4">
    <location>
        <begin position="1"/>
        <end position="102"/>
    </location>
</feature>
<organism evidence="5 6">
    <name type="scientific">Actinomycetospora atypica</name>
    <dbReference type="NCBI Taxonomy" id="1290095"/>
    <lineage>
        <taxon>Bacteria</taxon>
        <taxon>Bacillati</taxon>
        <taxon>Actinomycetota</taxon>
        <taxon>Actinomycetes</taxon>
        <taxon>Pseudonocardiales</taxon>
        <taxon>Pseudonocardiaceae</taxon>
        <taxon>Actinomycetospora</taxon>
    </lineage>
</organism>
<dbReference type="Gene3D" id="1.10.10.10">
    <property type="entry name" value="Winged helix-like DNA-binding domain superfamily/Winged helix DNA-binding domain"/>
    <property type="match status" value="1"/>
</dbReference>
<dbReference type="SUPFAM" id="SSF46894">
    <property type="entry name" value="C-terminal effector domain of the bipartite response regulators"/>
    <property type="match status" value="1"/>
</dbReference>
<evidence type="ECO:0000256" key="2">
    <source>
        <dbReference type="ARBA" id="ARBA00023125"/>
    </source>
</evidence>
<dbReference type="InterPro" id="IPR058852">
    <property type="entry name" value="HTH_77"/>
</dbReference>
<evidence type="ECO:0000256" key="1">
    <source>
        <dbReference type="ARBA" id="ARBA00005820"/>
    </source>
</evidence>
<evidence type="ECO:0000313" key="6">
    <source>
        <dbReference type="Proteomes" id="UP001595947"/>
    </source>
</evidence>
<dbReference type="InterPro" id="IPR011990">
    <property type="entry name" value="TPR-like_helical_dom_sf"/>
</dbReference>
<dbReference type="Pfam" id="PF03704">
    <property type="entry name" value="BTAD"/>
    <property type="match status" value="1"/>
</dbReference>
<name>A0ABV9YSZ0_9PSEU</name>
<dbReference type="PANTHER" id="PTHR47691:SF3">
    <property type="entry name" value="HTH-TYPE TRANSCRIPTIONAL REGULATOR RV0890C-RELATED"/>
    <property type="match status" value="1"/>
</dbReference>
<keyword evidence="5" id="KW-0067">ATP-binding</keyword>
<accession>A0ABV9YSZ0</accession>